<dbReference type="GO" id="GO:0004252">
    <property type="term" value="F:serine-type endopeptidase activity"/>
    <property type="evidence" value="ECO:0007669"/>
    <property type="project" value="InterPro"/>
</dbReference>
<dbReference type="GO" id="GO:0009003">
    <property type="term" value="F:signal peptidase activity"/>
    <property type="evidence" value="ECO:0007669"/>
    <property type="project" value="UniProtKB-EC"/>
</dbReference>
<dbReference type="InterPro" id="IPR036286">
    <property type="entry name" value="LexA/Signal_pep-like_sf"/>
</dbReference>
<evidence type="ECO:0000256" key="4">
    <source>
        <dbReference type="ARBA" id="ARBA00013208"/>
    </source>
</evidence>
<evidence type="ECO:0000256" key="2">
    <source>
        <dbReference type="ARBA" id="ARBA00004401"/>
    </source>
</evidence>
<dbReference type="InterPro" id="IPR019756">
    <property type="entry name" value="Pept_S26A_signal_pept_1_Ser-AS"/>
</dbReference>
<dbReference type="PROSITE" id="PS00761">
    <property type="entry name" value="SPASE_I_3"/>
    <property type="match status" value="1"/>
</dbReference>
<evidence type="ECO:0000256" key="8">
    <source>
        <dbReference type="ARBA" id="ARBA00022801"/>
    </source>
</evidence>
<dbReference type="PRINTS" id="PR00727">
    <property type="entry name" value="LEADERPTASE"/>
</dbReference>
<keyword evidence="10" id="KW-0472">Membrane</keyword>
<evidence type="ECO:0000256" key="11">
    <source>
        <dbReference type="PIRSR" id="PIRSR600223-1"/>
    </source>
</evidence>
<accession>A0A8J3EJ91</accession>
<dbReference type="InterPro" id="IPR019757">
    <property type="entry name" value="Pept_S26A_signal_pept_1_Lys-AS"/>
</dbReference>
<evidence type="ECO:0000256" key="1">
    <source>
        <dbReference type="ARBA" id="ARBA00000677"/>
    </source>
</evidence>
<gene>
    <name evidence="15" type="primary">sipU</name>
    <name evidence="15" type="ORF">GCM10010978_05040</name>
</gene>
<keyword evidence="7" id="KW-0812">Transmembrane</keyword>
<feature type="active site" evidence="11">
    <location>
        <position position="78"/>
    </location>
</feature>
<evidence type="ECO:0000256" key="7">
    <source>
        <dbReference type="ARBA" id="ARBA00022692"/>
    </source>
</evidence>
<organism evidence="15 16">
    <name type="scientific">Compostibacillus humi</name>
    <dbReference type="NCBI Taxonomy" id="1245525"/>
    <lineage>
        <taxon>Bacteria</taxon>
        <taxon>Bacillati</taxon>
        <taxon>Bacillota</taxon>
        <taxon>Bacilli</taxon>
        <taxon>Bacillales</taxon>
        <taxon>Bacillaceae</taxon>
        <taxon>Compostibacillus</taxon>
    </lineage>
</organism>
<dbReference type="EC" id="3.4.21.89" evidence="4 12"/>
<keyword evidence="16" id="KW-1185">Reference proteome</keyword>
<dbReference type="GO" id="GO:0006465">
    <property type="term" value="P:signal peptide processing"/>
    <property type="evidence" value="ECO:0007669"/>
    <property type="project" value="InterPro"/>
</dbReference>
<evidence type="ECO:0000256" key="6">
    <source>
        <dbReference type="ARBA" id="ARBA00022670"/>
    </source>
</evidence>
<evidence type="ECO:0000256" key="10">
    <source>
        <dbReference type="ARBA" id="ARBA00023136"/>
    </source>
</evidence>
<dbReference type="PROSITE" id="PS00501">
    <property type="entry name" value="SPASE_I_1"/>
    <property type="match status" value="1"/>
</dbReference>
<dbReference type="Proteomes" id="UP000602050">
    <property type="component" value="Unassembled WGS sequence"/>
</dbReference>
<evidence type="ECO:0000256" key="5">
    <source>
        <dbReference type="ARBA" id="ARBA00022475"/>
    </source>
</evidence>
<name>A0A8J3EJ91_9BACI</name>
<comment type="catalytic activity">
    <reaction evidence="1 12">
        <text>Cleavage of hydrophobic, N-terminal signal or leader sequences from secreted and periplasmic proteins.</text>
        <dbReference type="EC" id="3.4.21.89"/>
    </reaction>
</comment>
<evidence type="ECO:0000256" key="12">
    <source>
        <dbReference type="RuleBase" id="RU003993"/>
    </source>
</evidence>
<reference evidence="15" key="2">
    <citation type="submission" date="2020-09" db="EMBL/GenBank/DDBJ databases">
        <authorList>
            <person name="Sun Q."/>
            <person name="Zhou Y."/>
        </authorList>
    </citation>
    <scope>NUCLEOTIDE SEQUENCE</scope>
    <source>
        <strain evidence="15">CGMCC 1.12360</strain>
    </source>
</reference>
<dbReference type="Gene3D" id="2.10.109.10">
    <property type="entry name" value="Umud Fragment, subunit A"/>
    <property type="match status" value="1"/>
</dbReference>
<protein>
    <recommendedName>
        <fullName evidence="4 12">Signal peptidase I</fullName>
        <ecNumber evidence="4 12">3.4.21.89</ecNumber>
    </recommendedName>
</protein>
<feature type="active site" evidence="11">
    <location>
        <position position="40"/>
    </location>
</feature>
<keyword evidence="8 12" id="KW-0378">Hydrolase</keyword>
<dbReference type="EMBL" id="BMEV01000006">
    <property type="protein sequence ID" value="GGH70278.1"/>
    <property type="molecule type" value="Genomic_DNA"/>
</dbReference>
<keyword evidence="6 12" id="KW-0645">Protease</keyword>
<evidence type="ECO:0000313" key="16">
    <source>
        <dbReference type="Proteomes" id="UP000602050"/>
    </source>
</evidence>
<dbReference type="RefSeq" id="WP_188390803.1">
    <property type="nucleotide sequence ID" value="NZ_BMEV01000006.1"/>
</dbReference>
<dbReference type="AlphaFoldDB" id="A0A8J3EJ91"/>
<dbReference type="GO" id="GO:0005886">
    <property type="term" value="C:plasma membrane"/>
    <property type="evidence" value="ECO:0007669"/>
    <property type="project" value="UniProtKB-SubCell"/>
</dbReference>
<dbReference type="Pfam" id="PF10502">
    <property type="entry name" value="Peptidase_S26"/>
    <property type="match status" value="1"/>
</dbReference>
<reference evidence="15" key="1">
    <citation type="journal article" date="2014" name="Int. J. Syst. Evol. Microbiol.">
        <title>Complete genome sequence of Corynebacterium casei LMG S-19264T (=DSM 44701T), isolated from a smear-ripened cheese.</title>
        <authorList>
            <consortium name="US DOE Joint Genome Institute (JGI-PGF)"/>
            <person name="Walter F."/>
            <person name="Albersmeier A."/>
            <person name="Kalinowski J."/>
            <person name="Ruckert C."/>
        </authorList>
    </citation>
    <scope>NUCLEOTIDE SEQUENCE</scope>
    <source>
        <strain evidence="15">CGMCC 1.12360</strain>
    </source>
</reference>
<evidence type="ECO:0000256" key="3">
    <source>
        <dbReference type="ARBA" id="ARBA00009370"/>
    </source>
</evidence>
<dbReference type="PROSITE" id="PS00760">
    <property type="entry name" value="SPASE_I_2"/>
    <property type="match status" value="1"/>
</dbReference>
<proteinExistence type="inferred from homology"/>
<dbReference type="NCBIfam" id="TIGR02227">
    <property type="entry name" value="sigpep_I_bact"/>
    <property type="match status" value="1"/>
</dbReference>
<dbReference type="CDD" id="cd06530">
    <property type="entry name" value="S26_SPase_I"/>
    <property type="match status" value="1"/>
</dbReference>
<keyword evidence="5" id="KW-1003">Cell membrane</keyword>
<comment type="similarity">
    <text evidence="3 13">Belongs to the peptidase S26 family.</text>
</comment>
<evidence type="ECO:0000259" key="14">
    <source>
        <dbReference type="Pfam" id="PF10502"/>
    </source>
</evidence>
<comment type="subcellular location">
    <subcellularLocation>
        <location evidence="2">Cell membrane</location>
        <topology evidence="2">Single-pass type II membrane protein</topology>
    </subcellularLocation>
    <subcellularLocation>
        <location evidence="13">Membrane</location>
        <topology evidence="13">Single-pass type II membrane protein</topology>
    </subcellularLocation>
</comment>
<dbReference type="InterPro" id="IPR000223">
    <property type="entry name" value="Pept_S26A_signal_pept_1"/>
</dbReference>
<comment type="caution">
    <text evidence="15">The sequence shown here is derived from an EMBL/GenBank/DDBJ whole genome shotgun (WGS) entry which is preliminary data.</text>
</comment>
<evidence type="ECO:0000256" key="9">
    <source>
        <dbReference type="ARBA" id="ARBA00022989"/>
    </source>
</evidence>
<dbReference type="PANTHER" id="PTHR43390:SF1">
    <property type="entry name" value="CHLOROPLAST PROCESSING PEPTIDASE"/>
    <property type="match status" value="1"/>
</dbReference>
<evidence type="ECO:0000313" key="15">
    <source>
        <dbReference type="EMBL" id="GGH70278.1"/>
    </source>
</evidence>
<dbReference type="InterPro" id="IPR019758">
    <property type="entry name" value="Pept_S26A_signal_pept_1_CS"/>
</dbReference>
<feature type="domain" description="Peptidase S26" evidence="14">
    <location>
        <begin position="10"/>
        <end position="168"/>
    </location>
</feature>
<sequence length="170" mass="19532">MTGRFKAELFSWLKTLGLAFIIVILCRQFVFSPTMVHGESMLPTFENKDRVFVTKISKIDRFDIIVFDAPDDDTYYVKRVIGLPGDHVEVKNNILYINGKRYKEPYLQGEDGHGMFTGDFTLEEVTGESKVPPGSFFVLGDNRPFSKDSRIFGFVSKDTIFGEVKFRYPF</sequence>
<dbReference type="FunFam" id="2.10.109.10:FF:000008">
    <property type="entry name" value="Signal peptidase I"/>
    <property type="match status" value="1"/>
</dbReference>
<dbReference type="InterPro" id="IPR019533">
    <property type="entry name" value="Peptidase_S26"/>
</dbReference>
<dbReference type="PANTHER" id="PTHR43390">
    <property type="entry name" value="SIGNAL PEPTIDASE I"/>
    <property type="match status" value="1"/>
</dbReference>
<dbReference type="SUPFAM" id="SSF51306">
    <property type="entry name" value="LexA/Signal peptidase"/>
    <property type="match status" value="1"/>
</dbReference>
<evidence type="ECO:0000256" key="13">
    <source>
        <dbReference type="RuleBase" id="RU362042"/>
    </source>
</evidence>
<keyword evidence="9" id="KW-1133">Transmembrane helix</keyword>